<evidence type="ECO:0000259" key="2">
    <source>
        <dbReference type="PROSITE" id="PS50887"/>
    </source>
</evidence>
<dbReference type="InterPro" id="IPR029787">
    <property type="entry name" value="Nucleotide_cyclase"/>
</dbReference>
<dbReference type="EMBL" id="LQYT01000025">
    <property type="protein sequence ID" value="KYD20951.1"/>
    <property type="molecule type" value="Genomic_DNA"/>
</dbReference>
<dbReference type="Gene3D" id="3.30.450.40">
    <property type="match status" value="1"/>
</dbReference>
<dbReference type="GO" id="GO:0043709">
    <property type="term" value="P:cell adhesion involved in single-species biofilm formation"/>
    <property type="evidence" value="ECO:0007669"/>
    <property type="project" value="TreeGrafter"/>
</dbReference>
<gene>
    <name evidence="3" type="ORF">B4135_0198</name>
</gene>
<dbReference type="InterPro" id="IPR029016">
    <property type="entry name" value="GAF-like_dom_sf"/>
</dbReference>
<reference evidence="3 4" key="1">
    <citation type="submission" date="2016-01" db="EMBL/GenBank/DDBJ databases">
        <title>Draft Genome Sequences of Seven Thermophilic Sporeformers Isolated from Foods.</title>
        <authorList>
            <person name="Berendsen E.M."/>
            <person name="Wells-Bennik M.H."/>
            <person name="Krawcyk A.O."/>
            <person name="De Jong A."/>
            <person name="Holsappel S."/>
            <person name="Eijlander R.T."/>
            <person name="Kuipers O.P."/>
        </authorList>
    </citation>
    <scope>NUCLEOTIDE SEQUENCE [LARGE SCALE GENOMIC DNA]</scope>
    <source>
        <strain evidence="3 4">B4135</strain>
    </source>
</reference>
<dbReference type="PANTHER" id="PTHR45138">
    <property type="entry name" value="REGULATORY COMPONENTS OF SENSORY TRANSDUCTION SYSTEM"/>
    <property type="match status" value="1"/>
</dbReference>
<proteinExistence type="predicted"/>
<dbReference type="SMART" id="SM00267">
    <property type="entry name" value="GGDEF"/>
    <property type="match status" value="1"/>
</dbReference>
<feature type="transmembrane region" description="Helical" evidence="1">
    <location>
        <begin position="180"/>
        <end position="201"/>
    </location>
</feature>
<evidence type="ECO:0000256" key="1">
    <source>
        <dbReference type="SAM" id="Phobius"/>
    </source>
</evidence>
<dbReference type="RefSeq" id="WP_061568399.1">
    <property type="nucleotide sequence ID" value="NZ_JBAIZG010000034.1"/>
</dbReference>
<dbReference type="SUPFAM" id="SSF55781">
    <property type="entry name" value="GAF domain-like"/>
    <property type="match status" value="1"/>
</dbReference>
<keyword evidence="1" id="KW-0472">Membrane</keyword>
<dbReference type="PANTHER" id="PTHR45138:SF9">
    <property type="entry name" value="DIGUANYLATE CYCLASE DGCM-RELATED"/>
    <property type="match status" value="1"/>
</dbReference>
<dbReference type="NCBIfam" id="TIGR00254">
    <property type="entry name" value="GGDEF"/>
    <property type="match status" value="1"/>
</dbReference>
<dbReference type="GO" id="GO:1902201">
    <property type="term" value="P:negative regulation of bacterial-type flagellum-dependent cell motility"/>
    <property type="evidence" value="ECO:0007669"/>
    <property type="project" value="TreeGrafter"/>
</dbReference>
<evidence type="ECO:0000313" key="4">
    <source>
        <dbReference type="Proteomes" id="UP000075683"/>
    </source>
</evidence>
<feature type="transmembrane region" description="Helical" evidence="1">
    <location>
        <begin position="70"/>
        <end position="95"/>
    </location>
</feature>
<dbReference type="InterPro" id="IPR003018">
    <property type="entry name" value="GAF"/>
</dbReference>
<feature type="transmembrane region" description="Helical" evidence="1">
    <location>
        <begin position="41"/>
        <end position="58"/>
    </location>
</feature>
<feature type="domain" description="GGDEF" evidence="2">
    <location>
        <begin position="430"/>
        <end position="572"/>
    </location>
</feature>
<dbReference type="InterPro" id="IPR050469">
    <property type="entry name" value="Diguanylate_Cyclase"/>
</dbReference>
<dbReference type="Pfam" id="PF00990">
    <property type="entry name" value="GGDEF"/>
    <property type="match status" value="1"/>
</dbReference>
<feature type="transmembrane region" description="Helical" evidence="1">
    <location>
        <begin position="107"/>
        <end position="128"/>
    </location>
</feature>
<dbReference type="CDD" id="cd01949">
    <property type="entry name" value="GGDEF"/>
    <property type="match status" value="1"/>
</dbReference>
<keyword evidence="1" id="KW-0812">Transmembrane</keyword>
<feature type="transmembrane region" description="Helical" evidence="1">
    <location>
        <begin position="12"/>
        <end position="29"/>
    </location>
</feature>
<dbReference type="AlphaFoldDB" id="A0A150M981"/>
<name>A0A150M981_9BACI</name>
<feature type="transmembrane region" description="Helical" evidence="1">
    <location>
        <begin position="207"/>
        <end position="226"/>
    </location>
</feature>
<evidence type="ECO:0000313" key="3">
    <source>
        <dbReference type="EMBL" id="KYD20951.1"/>
    </source>
</evidence>
<dbReference type="Pfam" id="PF13185">
    <property type="entry name" value="GAF_2"/>
    <property type="match status" value="1"/>
</dbReference>
<dbReference type="PROSITE" id="PS50887">
    <property type="entry name" value="GGDEF"/>
    <property type="match status" value="1"/>
</dbReference>
<dbReference type="Gene3D" id="3.30.70.270">
    <property type="match status" value="1"/>
</dbReference>
<dbReference type="Proteomes" id="UP000075683">
    <property type="component" value="Unassembled WGS sequence"/>
</dbReference>
<dbReference type="InterPro" id="IPR000160">
    <property type="entry name" value="GGDEF_dom"/>
</dbReference>
<accession>A0A150M981</accession>
<sequence length="572" mass="65447">MVIGRKKKWIIWLAWAVVVPASFLYASQVSPLPSSFNAGDFIILVLLMIPAALLPVIINQTPISFTQWIVLVVFLQFGLLAEMILTQFSILITMIRLRLSRDQYFRFPLNSAMFSAVSVLSGTVYYLLGGTHNPGASVDVSFFLLAFVYVFAYYLLNQLFFNFIHSFIYSVKISFFSKDLVWETLSLFVAYPIGVILYILYNSAGNISVLLVGIPVILMLLVLHNYNRASIMNEYLQKAVELGHRLTEKLKFDEVLEIFVKNVLKMFPANYLYILEVVDDERLEYIRCYEKGEFAEVKPPPLKKNEGIGGLVWSAKRGMLFHERREWQRMEKEGFPDDMESLLAVPMMKNNRVTGVILLGSKRKRVYDKFQLAIFDILCSYLAISLDNAKHYEKTKDESIRCPLTKLYNARYFHDKLEEIFEKLRNGEMPSVSLLLIDIDHFKMVNDTYGHQSGNEILCQMADLLKSIIQSKGIVARYGGEEFAVILPGYKKEEASSFAEYIRKTIESRSFVMYNDLAEVRRKLSVRVTVSIGVSAAPADTDEPMALLRCADRALYIGAKRVGRNKVAKYVI</sequence>
<dbReference type="GO" id="GO:0052621">
    <property type="term" value="F:diguanylate cyclase activity"/>
    <property type="evidence" value="ECO:0007669"/>
    <property type="project" value="TreeGrafter"/>
</dbReference>
<dbReference type="GO" id="GO:0005886">
    <property type="term" value="C:plasma membrane"/>
    <property type="evidence" value="ECO:0007669"/>
    <property type="project" value="TreeGrafter"/>
</dbReference>
<dbReference type="SUPFAM" id="SSF55073">
    <property type="entry name" value="Nucleotide cyclase"/>
    <property type="match status" value="1"/>
</dbReference>
<protein>
    <recommendedName>
        <fullName evidence="2">GGDEF domain-containing protein</fullName>
    </recommendedName>
</protein>
<dbReference type="InterPro" id="IPR043128">
    <property type="entry name" value="Rev_trsase/Diguanyl_cyclase"/>
</dbReference>
<dbReference type="FunFam" id="3.30.70.270:FF:000001">
    <property type="entry name" value="Diguanylate cyclase domain protein"/>
    <property type="match status" value="1"/>
</dbReference>
<keyword evidence="1" id="KW-1133">Transmembrane helix</keyword>
<organism evidence="3 4">
    <name type="scientific">Caldibacillus debilis</name>
    <dbReference type="NCBI Taxonomy" id="301148"/>
    <lineage>
        <taxon>Bacteria</taxon>
        <taxon>Bacillati</taxon>
        <taxon>Bacillota</taxon>
        <taxon>Bacilli</taxon>
        <taxon>Bacillales</taxon>
        <taxon>Bacillaceae</taxon>
        <taxon>Caldibacillus</taxon>
    </lineage>
</organism>
<dbReference type="OrthoDB" id="9759607at2"/>
<comment type="caution">
    <text evidence="3">The sequence shown here is derived from an EMBL/GenBank/DDBJ whole genome shotgun (WGS) entry which is preliminary data.</text>
</comment>
<dbReference type="STRING" id="301148.B4135_0198"/>
<feature type="transmembrane region" description="Helical" evidence="1">
    <location>
        <begin position="140"/>
        <end position="168"/>
    </location>
</feature>